<evidence type="ECO:0008006" key="3">
    <source>
        <dbReference type="Google" id="ProtNLM"/>
    </source>
</evidence>
<protein>
    <recommendedName>
        <fullName evidence="3">Tail assembly chaperone</fullName>
    </recommendedName>
</protein>
<dbReference type="GeneID" id="18505884"/>
<gene>
    <name evidence="1" type="ORF">Jolie1_020</name>
</gene>
<sequence length="106" mass="11433">MAKITVEGSILPSAFLARGDRMDVRDDDPTVKFLIEQGYVNVVDAETGQLEAPPLPEAPSPNASTKDWQAFLTSQGVDYPAEGDGSGRNELVALWERTINPETADA</sequence>
<dbReference type="KEGG" id="vg:18505884"/>
<dbReference type="EMBL" id="KJ433976">
    <property type="protein sequence ID" value="AHJ88520.1"/>
    <property type="molecule type" value="Genomic_DNA"/>
</dbReference>
<keyword evidence="2" id="KW-1185">Reference proteome</keyword>
<evidence type="ECO:0000313" key="2">
    <source>
        <dbReference type="Proteomes" id="UP000203096"/>
    </source>
</evidence>
<name>W8EEM9_9CAUD</name>
<proteinExistence type="predicted"/>
<accession>W8EEM9</accession>
<evidence type="ECO:0000313" key="1">
    <source>
        <dbReference type="EMBL" id="AHJ88520.1"/>
    </source>
</evidence>
<dbReference type="RefSeq" id="YP_009009220.1">
    <property type="nucleotide sequence ID" value="NC_023600.1"/>
</dbReference>
<reference evidence="1 2" key="1">
    <citation type="journal article" date="2014" name="Genome Announc.">
        <title>Complete genome sequences of nine mycobacteriophages.</title>
        <authorList>
            <person name="Franceschelli J.J."/>
            <person name="Suarez C.A."/>
            <person name="Teran L."/>
            <person name="Raya R.R."/>
            <person name="Morbidoni H.R."/>
        </authorList>
    </citation>
    <scope>NUCLEOTIDE SEQUENCE [LARGE SCALE GENOMIC DNA]</scope>
</reference>
<dbReference type="Proteomes" id="UP000203096">
    <property type="component" value="Segment"/>
</dbReference>
<organism evidence="1 2">
    <name type="scientific">Mycobacterium phage Julie1</name>
    <dbReference type="NCBI Taxonomy" id="1463812"/>
    <lineage>
        <taxon>Viruses</taxon>
        <taxon>Duplodnaviria</taxon>
        <taxon>Heunggongvirae</taxon>
        <taxon>Uroviricota</taxon>
        <taxon>Caudoviricetes</taxon>
        <taxon>Bclasvirinae</taxon>
        <taxon>Julieunavirus</taxon>
        <taxon>Julieunavirus julie1</taxon>
    </lineage>
</organism>